<dbReference type="Proteomes" id="UP000789366">
    <property type="component" value="Unassembled WGS sequence"/>
</dbReference>
<accession>A0ACA9Q1A3</accession>
<gene>
    <name evidence="1" type="ORF">SPELUC_LOCUS13064</name>
</gene>
<organism evidence="1 2">
    <name type="scientific">Cetraspora pellucida</name>
    <dbReference type="NCBI Taxonomy" id="1433469"/>
    <lineage>
        <taxon>Eukaryota</taxon>
        <taxon>Fungi</taxon>
        <taxon>Fungi incertae sedis</taxon>
        <taxon>Mucoromycota</taxon>
        <taxon>Glomeromycotina</taxon>
        <taxon>Glomeromycetes</taxon>
        <taxon>Diversisporales</taxon>
        <taxon>Gigasporaceae</taxon>
        <taxon>Cetraspora</taxon>
    </lineage>
</organism>
<protein>
    <submittedName>
        <fullName evidence="1">17959_t:CDS:1</fullName>
    </submittedName>
</protein>
<feature type="non-terminal residue" evidence="1">
    <location>
        <position position="228"/>
    </location>
</feature>
<evidence type="ECO:0000313" key="2">
    <source>
        <dbReference type="Proteomes" id="UP000789366"/>
    </source>
</evidence>
<proteinExistence type="predicted"/>
<sequence length="228" mass="27117">MENMQIDLEEQEIFTQQSFDRHNVFMSQLLTLQNFLESLQLSPELNLQQFIGNLQEPIELQKCLLQHEQRFLRAQENDLSPHKVQNQLINQQNLSQLCELSQQLQQYVNQYQQHLQSLPLLNRQELLQKQLSVLDSLQRLATEYQKSLTSDYKHIPNQQAVMEGLNNFQTLIQEYREYLNGHQQLLQQKQNSLQKPVHDYIVKLCLGFGNKFIISKEVYNEYLLESQK</sequence>
<comment type="caution">
    <text evidence="1">The sequence shown here is derived from an EMBL/GenBank/DDBJ whole genome shotgun (WGS) entry which is preliminary data.</text>
</comment>
<keyword evidence="2" id="KW-1185">Reference proteome</keyword>
<evidence type="ECO:0000313" key="1">
    <source>
        <dbReference type="EMBL" id="CAG8730323.1"/>
    </source>
</evidence>
<name>A0ACA9Q1A3_9GLOM</name>
<reference evidence="1" key="1">
    <citation type="submission" date="2021-06" db="EMBL/GenBank/DDBJ databases">
        <authorList>
            <person name="Kallberg Y."/>
            <person name="Tangrot J."/>
            <person name="Rosling A."/>
        </authorList>
    </citation>
    <scope>NUCLEOTIDE SEQUENCE</scope>
    <source>
        <strain evidence="1">28 12/20/2015</strain>
    </source>
</reference>
<dbReference type="EMBL" id="CAJVPW010033113">
    <property type="protein sequence ID" value="CAG8730323.1"/>
    <property type="molecule type" value="Genomic_DNA"/>
</dbReference>